<dbReference type="InterPro" id="IPR050515">
    <property type="entry name" value="Beta-lactam/transpept"/>
</dbReference>
<evidence type="ECO:0000259" key="1">
    <source>
        <dbReference type="Pfam" id="PF00905"/>
    </source>
</evidence>
<protein>
    <submittedName>
        <fullName evidence="2">Penicillin-binding protein 2</fullName>
    </submittedName>
</protein>
<keyword evidence="3" id="KW-1185">Reference proteome</keyword>
<dbReference type="SUPFAM" id="SSF56601">
    <property type="entry name" value="beta-lactamase/transpeptidase-like"/>
    <property type="match status" value="1"/>
</dbReference>
<sequence length="489" mass="53522">MRRDRIVAFAFIFLLAFTIVGARTAYLLLDDSNNVTSSISNQIERSSTLFYPRGRIMDRNGIVLSPKVNKKEGEVPIKEYVADVGEDVVGKVSYNPKDTTAEGIKGESGLQALYDSTLNGGSPIKISSYRDGRNEGYAPISVQVYGDHVNEGTDLVTTLNYHIQKIVEDELDLTYNKEKYEGIAAVVSDVHTGEVLSMASVGDLTNKAVLNYQPGSVFKILVFAQALEKGIVDLDTTFECKGTIEVDGKIKNCNKSEGHGKINTVEAFAESCNIAAYETGMLLNQSSENDTLLYNDVLELAKQFGFQDENVEKTKDFPLSYSYSAPIIPSKISVPMDVFNMSLGQGTVMASPLMMTKIVQTIGNDGVLIEPTIALKEVSPLGQQKEMKKVEKQIFSKEVNDTLKILLREVGKTGTGKNNTLEERGGLAGKSGTAQHIEEREAHGWFTGYFPADNPKYAMTIFVEEGGSSATTALPIFDSIANKILNLYD</sequence>
<dbReference type="Gene3D" id="3.40.710.10">
    <property type="entry name" value="DD-peptidase/beta-lactamase superfamily"/>
    <property type="match status" value="1"/>
</dbReference>
<dbReference type="Gene3D" id="3.90.1310.10">
    <property type="entry name" value="Penicillin-binding protein 2a (Domain 2)"/>
    <property type="match status" value="1"/>
</dbReference>
<name>A0A366IC87_9FIRM</name>
<dbReference type="RefSeq" id="WP_113919811.1">
    <property type="nucleotide sequence ID" value="NZ_QNRX01000003.1"/>
</dbReference>
<accession>A0A366IC87</accession>
<dbReference type="Pfam" id="PF00905">
    <property type="entry name" value="Transpeptidase"/>
    <property type="match status" value="1"/>
</dbReference>
<reference evidence="2 3" key="1">
    <citation type="submission" date="2018-06" db="EMBL/GenBank/DDBJ databases">
        <title>Genomic Encyclopedia of Type Strains, Phase IV (KMG-IV): sequencing the most valuable type-strain genomes for metagenomic binning, comparative biology and taxonomic classification.</title>
        <authorList>
            <person name="Goeker M."/>
        </authorList>
    </citation>
    <scope>NUCLEOTIDE SEQUENCE [LARGE SCALE GENOMIC DNA]</scope>
    <source>
        <strain evidence="2 3">DSM 22112</strain>
    </source>
</reference>
<dbReference type="InterPro" id="IPR012338">
    <property type="entry name" value="Beta-lactam/transpept-like"/>
</dbReference>
<comment type="caution">
    <text evidence="2">The sequence shown here is derived from an EMBL/GenBank/DDBJ whole genome shotgun (WGS) entry which is preliminary data.</text>
</comment>
<dbReference type="Proteomes" id="UP000253490">
    <property type="component" value="Unassembled WGS sequence"/>
</dbReference>
<dbReference type="PANTHER" id="PTHR30627">
    <property type="entry name" value="PEPTIDOGLYCAN D,D-TRANSPEPTIDASE"/>
    <property type="match status" value="1"/>
</dbReference>
<organism evidence="2 3">
    <name type="scientific">Alkalibaculum bacchi</name>
    <dbReference type="NCBI Taxonomy" id="645887"/>
    <lineage>
        <taxon>Bacteria</taxon>
        <taxon>Bacillati</taxon>
        <taxon>Bacillota</taxon>
        <taxon>Clostridia</taxon>
        <taxon>Eubacteriales</taxon>
        <taxon>Eubacteriaceae</taxon>
        <taxon>Alkalibaculum</taxon>
    </lineage>
</organism>
<proteinExistence type="predicted"/>
<dbReference type="GO" id="GO:0008658">
    <property type="term" value="F:penicillin binding"/>
    <property type="evidence" value="ECO:0007669"/>
    <property type="project" value="InterPro"/>
</dbReference>
<dbReference type="EMBL" id="QNRX01000003">
    <property type="protein sequence ID" value="RBP68385.1"/>
    <property type="molecule type" value="Genomic_DNA"/>
</dbReference>
<dbReference type="GO" id="GO:0005886">
    <property type="term" value="C:plasma membrane"/>
    <property type="evidence" value="ECO:0007669"/>
    <property type="project" value="TreeGrafter"/>
</dbReference>
<gene>
    <name evidence="2" type="ORF">DES36_103147</name>
</gene>
<evidence type="ECO:0000313" key="2">
    <source>
        <dbReference type="EMBL" id="RBP68385.1"/>
    </source>
</evidence>
<dbReference type="OrthoDB" id="9804124at2"/>
<dbReference type="AlphaFoldDB" id="A0A366IC87"/>
<dbReference type="InterPro" id="IPR001460">
    <property type="entry name" value="PCN-bd_Tpept"/>
</dbReference>
<dbReference type="GO" id="GO:0071555">
    <property type="term" value="P:cell wall organization"/>
    <property type="evidence" value="ECO:0007669"/>
    <property type="project" value="TreeGrafter"/>
</dbReference>
<feature type="domain" description="Penicillin-binding protein transpeptidase" evidence="1">
    <location>
        <begin position="184"/>
        <end position="482"/>
    </location>
</feature>
<evidence type="ECO:0000313" key="3">
    <source>
        <dbReference type="Proteomes" id="UP000253490"/>
    </source>
</evidence>